<feature type="transmembrane region" description="Helical" evidence="8">
    <location>
        <begin position="343"/>
        <end position="362"/>
    </location>
</feature>
<feature type="transmembrane region" description="Helical" evidence="8">
    <location>
        <begin position="308"/>
        <end position="331"/>
    </location>
</feature>
<feature type="transmembrane region" description="Helical" evidence="8">
    <location>
        <begin position="210"/>
        <end position="229"/>
    </location>
</feature>
<dbReference type="Gene3D" id="1.20.1250.20">
    <property type="entry name" value="MFS general substrate transporter like domains"/>
    <property type="match status" value="1"/>
</dbReference>
<dbReference type="InterPro" id="IPR011701">
    <property type="entry name" value="MFS"/>
</dbReference>
<evidence type="ECO:0000256" key="1">
    <source>
        <dbReference type="ARBA" id="ARBA00004651"/>
    </source>
</evidence>
<dbReference type="PROSITE" id="PS50850">
    <property type="entry name" value="MFS"/>
    <property type="match status" value="1"/>
</dbReference>
<feature type="transmembrane region" description="Helical" evidence="8">
    <location>
        <begin position="241"/>
        <end position="261"/>
    </location>
</feature>
<keyword evidence="6 8" id="KW-1133">Transmembrane helix</keyword>
<feature type="transmembrane region" description="Helical" evidence="8">
    <location>
        <begin position="415"/>
        <end position="437"/>
    </location>
</feature>
<dbReference type="OrthoDB" id="7375466at2"/>
<gene>
    <name evidence="10" type="ORF">CTB96_10625</name>
</gene>
<sequence length="482" mass="49471">MTAASTTTGTAPATGASTPLGAIARYGLLIGPLLSMIDSSIVNVAVPDIATELGADLTAVQWVVSGYLLALGVSLSVTAYLAKRFGTMRIYTISMILFVLVSAACAIAPTIEFLIAARALQGFVGAPLVPLALSILLGKDGIGGGKVPISAALILFLAPALGPTLGGLLIGAGGWRWIFLVNVPVGIIGLLLLVRIPSGIGAQPNRATRFDPVGFTLLAVGLTAALFGATEGTAEGWDSPASYLPLGIGLVLLVLYTLWALRHAHPAVDVQMIRNKNSALALLLQVLCSVIAFGTVFLMPIFTQSVQGHSAMATGLALLPQGIIMGVGTVVGQRLSRIVPLRMLVAFGFLVLAVSSVFLLSLEQDTPLWGTALMLSGRAIAIGFVTTPLLVAMLAPLPEEKLADGNTLFNITQRLGGSIGVSILGSLVAGGATLAATIDAFHLVGWVLIGIALVGLCVSLWLTEPPRAGDQPASYAPPALAD</sequence>
<evidence type="ECO:0000313" key="10">
    <source>
        <dbReference type="EMBL" id="PXA67206.1"/>
    </source>
</evidence>
<feature type="domain" description="Major facilitator superfamily (MFS) profile" evidence="9">
    <location>
        <begin position="24"/>
        <end position="467"/>
    </location>
</feature>
<feature type="transmembrane region" description="Helical" evidence="8">
    <location>
        <begin position="282"/>
        <end position="302"/>
    </location>
</feature>
<keyword evidence="7 8" id="KW-0472">Membrane</keyword>
<dbReference type="PRINTS" id="PR01036">
    <property type="entry name" value="TCRTETB"/>
</dbReference>
<feature type="transmembrane region" description="Helical" evidence="8">
    <location>
        <begin position="177"/>
        <end position="198"/>
    </location>
</feature>
<evidence type="ECO:0000256" key="3">
    <source>
        <dbReference type="ARBA" id="ARBA00022448"/>
    </source>
</evidence>
<evidence type="ECO:0000256" key="5">
    <source>
        <dbReference type="ARBA" id="ARBA00022692"/>
    </source>
</evidence>
<keyword evidence="11" id="KW-1185">Reference proteome</keyword>
<feature type="transmembrane region" description="Helical" evidence="8">
    <location>
        <begin position="62"/>
        <end position="82"/>
    </location>
</feature>
<feature type="transmembrane region" description="Helical" evidence="8">
    <location>
        <begin position="149"/>
        <end position="171"/>
    </location>
</feature>
<dbReference type="Pfam" id="PF07690">
    <property type="entry name" value="MFS_1"/>
    <property type="match status" value="1"/>
</dbReference>
<evidence type="ECO:0000313" key="11">
    <source>
        <dbReference type="Proteomes" id="UP000246722"/>
    </source>
</evidence>
<accession>A0A317ZLB4</accession>
<organism evidence="10 11">
    <name type="scientific">Cryobacterium arcticum</name>
    <dbReference type="NCBI Taxonomy" id="670052"/>
    <lineage>
        <taxon>Bacteria</taxon>
        <taxon>Bacillati</taxon>
        <taxon>Actinomycetota</taxon>
        <taxon>Actinomycetes</taxon>
        <taxon>Micrococcales</taxon>
        <taxon>Microbacteriaceae</taxon>
        <taxon>Cryobacterium</taxon>
    </lineage>
</organism>
<dbReference type="InterPro" id="IPR004638">
    <property type="entry name" value="EmrB-like"/>
</dbReference>
<dbReference type="GO" id="GO:0022857">
    <property type="term" value="F:transmembrane transporter activity"/>
    <property type="evidence" value="ECO:0007669"/>
    <property type="project" value="InterPro"/>
</dbReference>
<feature type="transmembrane region" description="Helical" evidence="8">
    <location>
        <begin position="115"/>
        <end position="137"/>
    </location>
</feature>
<dbReference type="EMBL" id="QHLY01000012">
    <property type="protein sequence ID" value="PXA67206.1"/>
    <property type="molecule type" value="Genomic_DNA"/>
</dbReference>
<evidence type="ECO:0000256" key="4">
    <source>
        <dbReference type="ARBA" id="ARBA00022475"/>
    </source>
</evidence>
<feature type="transmembrane region" description="Helical" evidence="8">
    <location>
        <begin position="443"/>
        <end position="462"/>
    </location>
</feature>
<dbReference type="PANTHER" id="PTHR42718">
    <property type="entry name" value="MAJOR FACILITATOR SUPERFAMILY MULTIDRUG TRANSPORTER MFSC"/>
    <property type="match status" value="1"/>
</dbReference>
<feature type="transmembrane region" description="Helical" evidence="8">
    <location>
        <begin position="368"/>
        <end position="394"/>
    </location>
</feature>
<comment type="subcellular location">
    <subcellularLocation>
        <location evidence="1">Cell membrane</location>
        <topology evidence="1">Multi-pass membrane protein</topology>
    </subcellularLocation>
</comment>
<keyword evidence="5 8" id="KW-0812">Transmembrane</keyword>
<dbReference type="RefSeq" id="WP_110126891.1">
    <property type="nucleotide sequence ID" value="NZ_QHLY01000012.1"/>
</dbReference>
<dbReference type="NCBIfam" id="TIGR00711">
    <property type="entry name" value="efflux_EmrB"/>
    <property type="match status" value="1"/>
</dbReference>
<proteinExistence type="inferred from homology"/>
<dbReference type="InterPro" id="IPR020846">
    <property type="entry name" value="MFS_dom"/>
</dbReference>
<keyword evidence="3" id="KW-0813">Transport</keyword>
<name>A0A317ZLB4_9MICO</name>
<keyword evidence="4" id="KW-1003">Cell membrane</keyword>
<comment type="similarity">
    <text evidence="2">Belongs to the major facilitator superfamily. EmrB family.</text>
</comment>
<dbReference type="InterPro" id="IPR036259">
    <property type="entry name" value="MFS_trans_sf"/>
</dbReference>
<dbReference type="SUPFAM" id="SSF103473">
    <property type="entry name" value="MFS general substrate transporter"/>
    <property type="match status" value="1"/>
</dbReference>
<evidence type="ECO:0000256" key="8">
    <source>
        <dbReference type="SAM" id="Phobius"/>
    </source>
</evidence>
<evidence type="ECO:0000256" key="6">
    <source>
        <dbReference type="ARBA" id="ARBA00022989"/>
    </source>
</evidence>
<dbReference type="GO" id="GO:0005886">
    <property type="term" value="C:plasma membrane"/>
    <property type="evidence" value="ECO:0007669"/>
    <property type="project" value="UniProtKB-SubCell"/>
</dbReference>
<reference evidence="10 11" key="1">
    <citation type="submission" date="2018-05" db="EMBL/GenBank/DDBJ databases">
        <title>Genetic diversity of glacier-inhabiting Cryobacterium bacteria in China and description of Cryobacterium mengkeensis sp. nov. and Arthrobacter glacialis sp. nov.</title>
        <authorList>
            <person name="Liu Q."/>
            <person name="Xin Y.-H."/>
        </authorList>
    </citation>
    <scope>NUCLEOTIDE SEQUENCE [LARGE SCALE GENOMIC DNA]</scope>
    <source>
        <strain evidence="10 11">SK-1</strain>
    </source>
</reference>
<dbReference type="Gene3D" id="1.20.1720.10">
    <property type="entry name" value="Multidrug resistance protein D"/>
    <property type="match status" value="1"/>
</dbReference>
<evidence type="ECO:0000256" key="2">
    <source>
        <dbReference type="ARBA" id="ARBA00008537"/>
    </source>
</evidence>
<protein>
    <submittedName>
        <fullName evidence="10">MFS transporter</fullName>
    </submittedName>
</protein>
<dbReference type="AlphaFoldDB" id="A0A317ZLB4"/>
<dbReference type="Proteomes" id="UP000246722">
    <property type="component" value="Unassembled WGS sequence"/>
</dbReference>
<evidence type="ECO:0000259" key="9">
    <source>
        <dbReference type="PROSITE" id="PS50850"/>
    </source>
</evidence>
<evidence type="ECO:0000256" key="7">
    <source>
        <dbReference type="ARBA" id="ARBA00023136"/>
    </source>
</evidence>
<dbReference type="PANTHER" id="PTHR42718:SF9">
    <property type="entry name" value="MAJOR FACILITATOR SUPERFAMILY MULTIDRUG TRANSPORTER MFSC"/>
    <property type="match status" value="1"/>
</dbReference>
<feature type="transmembrane region" description="Helical" evidence="8">
    <location>
        <begin position="89"/>
        <end position="109"/>
    </location>
</feature>
<comment type="caution">
    <text evidence="10">The sequence shown here is derived from an EMBL/GenBank/DDBJ whole genome shotgun (WGS) entry which is preliminary data.</text>
</comment>